<keyword evidence="1" id="KW-0378">Hydrolase</keyword>
<dbReference type="AlphaFoldDB" id="E2ZE78"/>
<sequence>MSHFFAMLSRMKYIRRWGLMRNTQEENIQEHTLQTAMIAYHLAVLRNRRFGGDVNPERAAVLAMYHDVTEIFTGDMPTPVKYFTPLMRETYGQIERLAGKRIIDSLPDDLQSAYEPLILDGEEDPVWPLVKAADTLSAYLKCLQEKHAGNSEFDEAYTGLEEKLHALHMPEVDTFMKEYAPAFLLSLDEMNT</sequence>
<dbReference type="GO" id="GO:0005737">
    <property type="term" value="C:cytoplasm"/>
    <property type="evidence" value="ECO:0007669"/>
    <property type="project" value="TreeGrafter"/>
</dbReference>
<protein>
    <submittedName>
        <fullName evidence="2">HD domain protein</fullName>
    </submittedName>
</protein>
<gene>
    <name evidence="2" type="ORF">HMPREF9429_01780</name>
</gene>
<dbReference type="GO" id="GO:0002953">
    <property type="term" value="F:5'-deoxynucleotidase activity"/>
    <property type="evidence" value="ECO:0007669"/>
    <property type="project" value="InterPro"/>
</dbReference>
<comment type="caution">
    <text evidence="2">The sequence shown here is derived from an EMBL/GenBank/DDBJ whole genome shotgun (WGS) entry which is preliminary data.</text>
</comment>
<accession>E2ZE78</accession>
<organism evidence="2 3">
    <name type="scientific">Megasphaera micronuciformis F0359</name>
    <dbReference type="NCBI Taxonomy" id="706434"/>
    <lineage>
        <taxon>Bacteria</taxon>
        <taxon>Bacillati</taxon>
        <taxon>Bacillota</taxon>
        <taxon>Negativicutes</taxon>
        <taxon>Veillonellales</taxon>
        <taxon>Veillonellaceae</taxon>
        <taxon>Megasphaera</taxon>
    </lineage>
</organism>
<dbReference type="InterPro" id="IPR039356">
    <property type="entry name" value="YfbR/HDDC2"/>
</dbReference>
<dbReference type="SUPFAM" id="SSF109604">
    <property type="entry name" value="HD-domain/PDEase-like"/>
    <property type="match status" value="1"/>
</dbReference>
<dbReference type="OrthoDB" id="9812744at2"/>
<name>E2ZE78_9FIRM</name>
<dbReference type="PANTHER" id="PTHR11845">
    <property type="entry name" value="5'-DEOXYNUCLEOTIDASE HDDC2"/>
    <property type="match status" value="1"/>
</dbReference>
<evidence type="ECO:0000313" key="3">
    <source>
        <dbReference type="Proteomes" id="UP000003195"/>
    </source>
</evidence>
<reference evidence="2 3" key="1">
    <citation type="submission" date="2010-08" db="EMBL/GenBank/DDBJ databases">
        <authorList>
            <person name="Weinstock G."/>
            <person name="Sodergren E."/>
            <person name="Clifton S."/>
            <person name="Fulton L."/>
            <person name="Fulton B."/>
            <person name="Courtney L."/>
            <person name="Fronick C."/>
            <person name="Harrison M."/>
            <person name="Strong C."/>
            <person name="Farmer C."/>
            <person name="Delahaunty K."/>
            <person name="Markovic C."/>
            <person name="Hall O."/>
            <person name="Minx P."/>
            <person name="Tomlinson C."/>
            <person name="Mitreva M."/>
            <person name="Hou S."/>
            <person name="Chen J."/>
            <person name="Wollam A."/>
            <person name="Pepin K.H."/>
            <person name="Johnson M."/>
            <person name="Bhonagiri V."/>
            <person name="Zhang X."/>
            <person name="Suruliraj S."/>
            <person name="Warren W."/>
            <person name="Chinwalla A."/>
            <person name="Mardis E.R."/>
            <person name="Wilson R.K."/>
        </authorList>
    </citation>
    <scope>NUCLEOTIDE SEQUENCE [LARGE SCALE GENOMIC DNA]</scope>
    <source>
        <strain evidence="2 3">F0359</strain>
    </source>
</reference>
<evidence type="ECO:0000256" key="1">
    <source>
        <dbReference type="ARBA" id="ARBA00022801"/>
    </source>
</evidence>
<dbReference type="RefSeq" id="WP_006943187.1">
    <property type="nucleotide sequence ID" value="NZ_GL538212.1"/>
</dbReference>
<dbReference type="Gene3D" id="1.10.3210.10">
    <property type="entry name" value="Hypothetical protein af1432"/>
    <property type="match status" value="1"/>
</dbReference>
<dbReference type="Proteomes" id="UP000003195">
    <property type="component" value="Unassembled WGS sequence"/>
</dbReference>
<keyword evidence="3" id="KW-1185">Reference proteome</keyword>
<proteinExistence type="predicted"/>
<dbReference type="Pfam" id="PF12917">
    <property type="entry name" value="YfbR-like"/>
    <property type="match status" value="1"/>
</dbReference>
<dbReference type="eggNOG" id="COG1896">
    <property type="taxonomic scope" value="Bacteria"/>
</dbReference>
<dbReference type="PANTHER" id="PTHR11845:SF13">
    <property type="entry name" value="5'-DEOXYNUCLEOTIDASE HDDC2"/>
    <property type="match status" value="1"/>
</dbReference>
<dbReference type="EMBL" id="AECS01000049">
    <property type="protein sequence ID" value="EFQ03352.1"/>
    <property type="molecule type" value="Genomic_DNA"/>
</dbReference>
<dbReference type="HOGENOM" id="CLU_084784_0_0_9"/>
<dbReference type="NCBIfam" id="NF003009">
    <property type="entry name" value="PRK03826.1"/>
    <property type="match status" value="1"/>
</dbReference>
<evidence type="ECO:0000313" key="2">
    <source>
        <dbReference type="EMBL" id="EFQ03352.1"/>
    </source>
</evidence>
<dbReference type="STRING" id="706434.HMPREF9429_01780"/>